<accession>A0AAV6G704</accession>
<feature type="region of interest" description="Disordered" evidence="5">
    <location>
        <begin position="291"/>
        <end position="390"/>
    </location>
</feature>
<dbReference type="Pfam" id="PF04548">
    <property type="entry name" value="AIG1"/>
    <property type="match status" value="1"/>
</dbReference>
<evidence type="ECO:0000256" key="3">
    <source>
        <dbReference type="ARBA" id="ARBA00023134"/>
    </source>
</evidence>
<dbReference type="PROSITE" id="PS51720">
    <property type="entry name" value="G_AIG1"/>
    <property type="match status" value="1"/>
</dbReference>
<dbReference type="EMBL" id="JADWDJ010000013">
    <property type="protein sequence ID" value="KAG5270899.1"/>
    <property type="molecule type" value="Genomic_DNA"/>
</dbReference>
<dbReference type="PANTHER" id="PTHR10903">
    <property type="entry name" value="GTPASE, IMAP FAMILY MEMBER-RELATED"/>
    <property type="match status" value="1"/>
</dbReference>
<reference evidence="7" key="1">
    <citation type="submission" date="2020-10" db="EMBL/GenBank/DDBJ databases">
        <title>Chromosome-scale genome assembly of the Allis shad, Alosa alosa.</title>
        <authorList>
            <person name="Margot Z."/>
            <person name="Christophe K."/>
            <person name="Cabau C."/>
            <person name="Louis A."/>
            <person name="Berthelot C."/>
            <person name="Parey E."/>
            <person name="Roest Crollius H."/>
            <person name="Montfort J."/>
            <person name="Robinson-Rechavi M."/>
            <person name="Bucao C."/>
            <person name="Bouchez O."/>
            <person name="Gislard M."/>
            <person name="Lluch J."/>
            <person name="Milhes M."/>
            <person name="Lampietro C."/>
            <person name="Lopez Roques C."/>
            <person name="Donnadieu C."/>
            <person name="Braasch I."/>
            <person name="Desvignes T."/>
            <person name="Postlethwait J."/>
            <person name="Bobe J."/>
            <person name="Guiguen Y."/>
        </authorList>
    </citation>
    <scope>NUCLEOTIDE SEQUENCE</scope>
    <source>
        <strain evidence="7">M-15738</strain>
        <tissue evidence="7">Blood</tissue>
    </source>
</reference>
<organism evidence="7 8">
    <name type="scientific">Alosa alosa</name>
    <name type="common">allis shad</name>
    <dbReference type="NCBI Taxonomy" id="278164"/>
    <lineage>
        <taxon>Eukaryota</taxon>
        <taxon>Metazoa</taxon>
        <taxon>Chordata</taxon>
        <taxon>Craniata</taxon>
        <taxon>Vertebrata</taxon>
        <taxon>Euteleostomi</taxon>
        <taxon>Actinopterygii</taxon>
        <taxon>Neopterygii</taxon>
        <taxon>Teleostei</taxon>
        <taxon>Clupei</taxon>
        <taxon>Clupeiformes</taxon>
        <taxon>Clupeoidei</taxon>
        <taxon>Clupeidae</taxon>
        <taxon>Alosa</taxon>
    </lineage>
</organism>
<evidence type="ECO:0000313" key="7">
    <source>
        <dbReference type="EMBL" id="KAG5270899.1"/>
    </source>
</evidence>
<evidence type="ECO:0000256" key="2">
    <source>
        <dbReference type="ARBA" id="ARBA00022741"/>
    </source>
</evidence>
<dbReference type="SUPFAM" id="SSF52540">
    <property type="entry name" value="P-loop containing nucleoside triphosphate hydrolases"/>
    <property type="match status" value="1"/>
</dbReference>
<dbReference type="AlphaFoldDB" id="A0AAV6G704"/>
<dbReference type="FunFam" id="3.40.50.300:FF:001809">
    <property type="entry name" value="Si:ch1073-365p7.2"/>
    <property type="match status" value="1"/>
</dbReference>
<feature type="compositionally biased region" description="Polar residues" evidence="5">
    <location>
        <begin position="334"/>
        <end position="344"/>
    </location>
</feature>
<dbReference type="Gene3D" id="3.40.50.300">
    <property type="entry name" value="P-loop containing nucleotide triphosphate hydrolases"/>
    <property type="match status" value="1"/>
</dbReference>
<dbReference type="Proteomes" id="UP000823561">
    <property type="component" value="Chromosome 13"/>
</dbReference>
<evidence type="ECO:0000256" key="1">
    <source>
        <dbReference type="ARBA" id="ARBA00008535"/>
    </source>
</evidence>
<dbReference type="InterPro" id="IPR045058">
    <property type="entry name" value="GIMA/IAN/Toc"/>
</dbReference>
<proteinExistence type="inferred from homology"/>
<keyword evidence="3" id="KW-0342">GTP-binding</keyword>
<feature type="domain" description="AIG1-type G" evidence="6">
    <location>
        <begin position="16"/>
        <end position="215"/>
    </location>
</feature>
<dbReference type="GO" id="GO:0005525">
    <property type="term" value="F:GTP binding"/>
    <property type="evidence" value="ECO:0007669"/>
    <property type="project" value="UniProtKB-KW"/>
</dbReference>
<sequence>MATCSKRRSGEDTQTLPEVRIVMLGFRDAGKSSAGNTILQGDMFDHRKTVESVKRRGKIAGKHVTVINTPGWGREQLLKDSPELIKENIILSMALCPPGPHTVLIVIRVDVKLTETNRRAMQEHVELLGERVWSHSMVLFTCGDWLGDTCIEKYIESEGKVMEWLVEKCGNRYHVLNNVNKEDTSQVLELLEKVEEMVRRNNGQQYEIDRRRLVEIEQRKRSYEEKAKKRMMKVEQYKDKLNCPKDVGIFHKPKEGAIADVTGAPSLDLATEVPVPQLGADTEISALAVTEGTAARTPTSDNPETEHTRTSESVSTDRKDAVGPSLTSTDEENVATSPTPTSKTRGAVIRTCVASNDDRDSTGCSEVPLVPTRQSRNRRLPARYQNYHMS</sequence>
<dbReference type="InterPro" id="IPR006703">
    <property type="entry name" value="G_AIG1"/>
</dbReference>
<evidence type="ECO:0000256" key="4">
    <source>
        <dbReference type="SAM" id="Coils"/>
    </source>
</evidence>
<comment type="similarity">
    <text evidence="1">Belongs to the TRAFAC class TrmE-Era-EngA-EngB-Septin-like GTPase superfamily. AIG1/Toc34/Toc159-like paraseptin GTPase family. IAN subfamily.</text>
</comment>
<gene>
    <name evidence="7" type="ORF">AALO_G00173560</name>
</gene>
<feature type="coiled-coil region" evidence="4">
    <location>
        <begin position="206"/>
        <end position="240"/>
    </location>
</feature>
<dbReference type="PANTHER" id="PTHR10903:SF107">
    <property type="entry name" value="GTPASE IMAP FAMILY MEMBER 4-LIKE-RELATED"/>
    <property type="match status" value="1"/>
</dbReference>
<keyword evidence="2" id="KW-0547">Nucleotide-binding</keyword>
<comment type="caution">
    <text evidence="7">The sequence shown here is derived from an EMBL/GenBank/DDBJ whole genome shotgun (WGS) entry which is preliminary data.</text>
</comment>
<evidence type="ECO:0000313" key="8">
    <source>
        <dbReference type="Proteomes" id="UP000823561"/>
    </source>
</evidence>
<name>A0AAV6G704_9TELE</name>
<keyword evidence="8" id="KW-1185">Reference proteome</keyword>
<feature type="compositionally biased region" description="Basic and acidic residues" evidence="5">
    <location>
        <begin position="304"/>
        <end position="321"/>
    </location>
</feature>
<evidence type="ECO:0000256" key="5">
    <source>
        <dbReference type="SAM" id="MobiDB-lite"/>
    </source>
</evidence>
<dbReference type="InterPro" id="IPR027417">
    <property type="entry name" value="P-loop_NTPase"/>
</dbReference>
<keyword evidence="4" id="KW-0175">Coiled coil</keyword>
<protein>
    <recommendedName>
        <fullName evidence="6">AIG1-type G domain-containing protein</fullName>
    </recommendedName>
</protein>
<evidence type="ECO:0000259" key="6">
    <source>
        <dbReference type="PROSITE" id="PS51720"/>
    </source>
</evidence>